<proteinExistence type="predicted"/>
<protein>
    <submittedName>
        <fullName evidence="2">Uncharacterized protein</fullName>
    </submittedName>
</protein>
<organism evidence="2 3">
    <name type="scientific">Allacma fusca</name>
    <dbReference type="NCBI Taxonomy" id="39272"/>
    <lineage>
        <taxon>Eukaryota</taxon>
        <taxon>Metazoa</taxon>
        <taxon>Ecdysozoa</taxon>
        <taxon>Arthropoda</taxon>
        <taxon>Hexapoda</taxon>
        <taxon>Collembola</taxon>
        <taxon>Symphypleona</taxon>
        <taxon>Sminthuridae</taxon>
        <taxon>Allacma</taxon>
    </lineage>
</organism>
<evidence type="ECO:0000313" key="2">
    <source>
        <dbReference type="EMBL" id="CAG7724092.1"/>
    </source>
</evidence>
<dbReference type="EMBL" id="CAJVCH010105669">
    <property type="protein sequence ID" value="CAG7724092.1"/>
    <property type="molecule type" value="Genomic_DNA"/>
</dbReference>
<keyword evidence="3" id="KW-1185">Reference proteome</keyword>
<feature type="region of interest" description="Disordered" evidence="1">
    <location>
        <begin position="1"/>
        <end position="22"/>
    </location>
</feature>
<sequence>MRAHQEGVVPANLHYKTPNPDIPGLHDGRLKVIDVNTPFNPTYV</sequence>
<evidence type="ECO:0000313" key="3">
    <source>
        <dbReference type="Proteomes" id="UP000708208"/>
    </source>
</evidence>
<name>A0A8J2JSL8_9HEXA</name>
<gene>
    <name evidence="2" type="ORF">AFUS01_LOCUS13134</name>
</gene>
<dbReference type="OrthoDB" id="329835at2759"/>
<evidence type="ECO:0000256" key="1">
    <source>
        <dbReference type="SAM" id="MobiDB-lite"/>
    </source>
</evidence>
<accession>A0A8J2JSL8</accession>
<dbReference type="AlphaFoldDB" id="A0A8J2JSL8"/>
<comment type="caution">
    <text evidence="2">The sequence shown here is derived from an EMBL/GenBank/DDBJ whole genome shotgun (WGS) entry which is preliminary data.</text>
</comment>
<dbReference type="Proteomes" id="UP000708208">
    <property type="component" value="Unassembled WGS sequence"/>
</dbReference>
<reference evidence="2" key="1">
    <citation type="submission" date="2021-06" db="EMBL/GenBank/DDBJ databases">
        <authorList>
            <person name="Hodson N. C."/>
            <person name="Mongue J. A."/>
            <person name="Jaron S. K."/>
        </authorList>
    </citation>
    <scope>NUCLEOTIDE SEQUENCE</scope>
</reference>
<feature type="non-terminal residue" evidence="2">
    <location>
        <position position="44"/>
    </location>
</feature>